<accession>A0A3N4ICK5</accession>
<dbReference type="EMBL" id="ML119662">
    <property type="protein sequence ID" value="RPA83843.1"/>
    <property type="molecule type" value="Genomic_DNA"/>
</dbReference>
<organism evidence="3 4">
    <name type="scientific">Ascobolus immersus RN42</name>
    <dbReference type="NCBI Taxonomy" id="1160509"/>
    <lineage>
        <taxon>Eukaryota</taxon>
        <taxon>Fungi</taxon>
        <taxon>Dikarya</taxon>
        <taxon>Ascomycota</taxon>
        <taxon>Pezizomycotina</taxon>
        <taxon>Pezizomycetes</taxon>
        <taxon>Pezizales</taxon>
        <taxon>Ascobolaceae</taxon>
        <taxon>Ascobolus</taxon>
    </lineage>
</organism>
<name>A0A3N4ICK5_ASCIM</name>
<dbReference type="PROSITE" id="PS00028">
    <property type="entry name" value="ZINC_FINGER_C2H2_1"/>
    <property type="match status" value="1"/>
</dbReference>
<protein>
    <recommendedName>
        <fullName evidence="2">C2H2-type domain-containing protein</fullName>
    </recommendedName>
</protein>
<keyword evidence="4" id="KW-1185">Reference proteome</keyword>
<feature type="region of interest" description="Disordered" evidence="1">
    <location>
        <begin position="641"/>
        <end position="671"/>
    </location>
</feature>
<evidence type="ECO:0000259" key="2">
    <source>
        <dbReference type="PROSITE" id="PS00028"/>
    </source>
</evidence>
<dbReference type="Proteomes" id="UP000275078">
    <property type="component" value="Unassembled WGS sequence"/>
</dbReference>
<reference evidence="3 4" key="1">
    <citation type="journal article" date="2018" name="Nat. Ecol. Evol.">
        <title>Pezizomycetes genomes reveal the molecular basis of ectomycorrhizal truffle lifestyle.</title>
        <authorList>
            <person name="Murat C."/>
            <person name="Payen T."/>
            <person name="Noel B."/>
            <person name="Kuo A."/>
            <person name="Morin E."/>
            <person name="Chen J."/>
            <person name="Kohler A."/>
            <person name="Krizsan K."/>
            <person name="Balestrini R."/>
            <person name="Da Silva C."/>
            <person name="Montanini B."/>
            <person name="Hainaut M."/>
            <person name="Levati E."/>
            <person name="Barry K.W."/>
            <person name="Belfiori B."/>
            <person name="Cichocki N."/>
            <person name="Clum A."/>
            <person name="Dockter R.B."/>
            <person name="Fauchery L."/>
            <person name="Guy J."/>
            <person name="Iotti M."/>
            <person name="Le Tacon F."/>
            <person name="Lindquist E.A."/>
            <person name="Lipzen A."/>
            <person name="Malagnac F."/>
            <person name="Mello A."/>
            <person name="Molinier V."/>
            <person name="Miyauchi S."/>
            <person name="Poulain J."/>
            <person name="Riccioni C."/>
            <person name="Rubini A."/>
            <person name="Sitrit Y."/>
            <person name="Splivallo R."/>
            <person name="Traeger S."/>
            <person name="Wang M."/>
            <person name="Zifcakova L."/>
            <person name="Wipf D."/>
            <person name="Zambonelli A."/>
            <person name="Paolocci F."/>
            <person name="Nowrousian M."/>
            <person name="Ottonello S."/>
            <person name="Baldrian P."/>
            <person name="Spatafora J.W."/>
            <person name="Henrissat B."/>
            <person name="Nagy L.G."/>
            <person name="Aury J.M."/>
            <person name="Wincker P."/>
            <person name="Grigoriev I.V."/>
            <person name="Bonfante P."/>
            <person name="Martin F.M."/>
        </authorList>
    </citation>
    <scope>NUCLEOTIDE SEQUENCE [LARGE SCALE GENOMIC DNA]</scope>
    <source>
        <strain evidence="3 4">RN42</strain>
    </source>
</reference>
<dbReference type="STRING" id="1160509.A0A3N4ICK5"/>
<feature type="compositionally biased region" description="Acidic residues" evidence="1">
    <location>
        <begin position="652"/>
        <end position="669"/>
    </location>
</feature>
<feature type="compositionally biased region" description="Basic and acidic residues" evidence="1">
    <location>
        <begin position="156"/>
        <end position="168"/>
    </location>
</feature>
<dbReference type="Pfam" id="PF26082">
    <property type="entry name" value="zf-C2H2_AcuF"/>
    <property type="match status" value="1"/>
</dbReference>
<gene>
    <name evidence="3" type="ORF">BJ508DRAFT_413177</name>
</gene>
<dbReference type="SMART" id="SM00355">
    <property type="entry name" value="ZnF_C2H2"/>
    <property type="match status" value="2"/>
</dbReference>
<feature type="compositionally biased region" description="Low complexity" evidence="1">
    <location>
        <begin position="132"/>
        <end position="146"/>
    </location>
</feature>
<dbReference type="PANTHER" id="PTHR35391:SF7">
    <property type="entry name" value="C2H2-TYPE DOMAIN-CONTAINING PROTEIN"/>
    <property type="match status" value="1"/>
</dbReference>
<dbReference type="OrthoDB" id="6133115at2759"/>
<evidence type="ECO:0000313" key="3">
    <source>
        <dbReference type="EMBL" id="RPA83843.1"/>
    </source>
</evidence>
<dbReference type="AlphaFoldDB" id="A0A3N4ICK5"/>
<feature type="domain" description="C2H2-type" evidence="2">
    <location>
        <begin position="438"/>
        <end position="459"/>
    </location>
</feature>
<evidence type="ECO:0000256" key="1">
    <source>
        <dbReference type="SAM" id="MobiDB-lite"/>
    </source>
</evidence>
<feature type="region of interest" description="Disordered" evidence="1">
    <location>
        <begin position="130"/>
        <end position="168"/>
    </location>
</feature>
<sequence length="1034" mass="117847">MSTSTPVPEKNDSPTICELSTNCQTVFLELKQVLNSVRPEHYDALQVRETDIRELYVRFGQWVSNLGALNPPTKPASLDHRLRTADLIKSTIMDLLRDLIESVQTATAILNGTRPNRVSSFDLELDEEDTFSDISSSDSGSDSDALPSDDDMSLDESQKGMERHKSEARETVATIKLGLDSLFRAAVFVRKFSANERREKATLTARFDNQADITHIKDRYVEIDEIFAQRLGEANARRRQYFKYRKDHDFKLRRNAEIQLPSHLPARAAEPPLKRFPPHLTARDLAEGTVLSKQNSLRPSELASTALHAETEATTFPMDKDVEWTTVPKRTTGSVLSTISSVATSVADVEDEETQFPPLPAEGKTGNAFICPYCYIIIEGIKPGKQSQNKQERKWRKHVLRDLQPYICTFPTCGLDTFPSQNAWFDHELLNHRHRWVCMRCTENFPTASEFRHHIYDCHELSAEESLIHHTDSQSSKGQHREKNSDLDAIVSSIMEKSKDHVSASDCPFCLNSRWARARQGAHHDDYDSQDDESLPAASEDNGEIVFVPLAVFRKHVGKHMQKVALFTLPRVLDGDEQDSKAGSMCGKPDLGTFPEADYSWGRIDCGRGWEIISRKRALFFALTEFRKLFASLKVDRASKQTKDGPIMESEPVPDSDQEIDFDSDEDWGTEPPVSEMDDFEGSHIGSNSACWGTSNNSEVYAEDLYERERPANIMGTFKAPAQESSLALIDKSKSIGYIPPSASHTSAHISELFQRLTTSFHLRTLHYYLRSFLLGVEIGSTVQNTRLKLHYTMYLMKLDPSERKYGRPDAIAKKAIKRIRRYGIADDSLSFYVPFDSETLRKYGDDESKLPVAIEPDTVAILLHNTRVDETGIDEILSDIRLQGGLSDFQSTGRMSDLFWTCCLPDAADEHGTTKRYYFASQLYKLIMWKYIDRNDYLVFPERLKNLSLLFLELYSVLDEWSSVRRQVDEQLRLCAKENNFEEARQIILNYLSGKDAKYREHLDRILFFVGCIVVLRDGRMPSVDERLYRLLC</sequence>
<dbReference type="PANTHER" id="PTHR35391">
    <property type="entry name" value="C2H2-TYPE DOMAIN-CONTAINING PROTEIN-RELATED"/>
    <property type="match status" value="1"/>
</dbReference>
<evidence type="ECO:0000313" key="4">
    <source>
        <dbReference type="Proteomes" id="UP000275078"/>
    </source>
</evidence>
<proteinExistence type="predicted"/>
<dbReference type="InterPro" id="IPR058925">
    <property type="entry name" value="zf-C2H2_AcuF"/>
</dbReference>
<dbReference type="InterPro" id="IPR013087">
    <property type="entry name" value="Znf_C2H2_type"/>
</dbReference>